<dbReference type="KEGG" id="fri:FraEuI1c_1449"/>
<evidence type="ECO:0000313" key="1">
    <source>
        <dbReference type="EMBL" id="ADP79513.1"/>
    </source>
</evidence>
<accession>E3J686</accession>
<dbReference type="eggNOG" id="ENOG5033C1Y">
    <property type="taxonomic scope" value="Bacteria"/>
</dbReference>
<name>E3J686_PSEI1</name>
<evidence type="ECO:0000313" key="2">
    <source>
        <dbReference type="Proteomes" id="UP000002484"/>
    </source>
</evidence>
<dbReference type="HOGENOM" id="CLU_1642783_0_0_11"/>
<dbReference type="Proteomes" id="UP000002484">
    <property type="component" value="Chromosome"/>
</dbReference>
<dbReference type="AlphaFoldDB" id="E3J686"/>
<gene>
    <name evidence="1" type="ordered locus">FraEuI1c_1449</name>
</gene>
<proteinExistence type="predicted"/>
<dbReference type="EMBL" id="CP002299">
    <property type="protein sequence ID" value="ADP79513.1"/>
    <property type="molecule type" value="Genomic_DNA"/>
</dbReference>
<protein>
    <submittedName>
        <fullName evidence="1">Uncharacterized protein</fullName>
    </submittedName>
</protein>
<organism evidence="1 2">
    <name type="scientific">Pseudofrankia inefficax (strain DSM 45817 / CECT 9037 / DDB 130130 / EuI1c)</name>
    <name type="common">Frankia inefficax</name>
    <dbReference type="NCBI Taxonomy" id="298654"/>
    <lineage>
        <taxon>Bacteria</taxon>
        <taxon>Bacillati</taxon>
        <taxon>Actinomycetota</taxon>
        <taxon>Actinomycetes</taxon>
        <taxon>Frankiales</taxon>
        <taxon>Frankiaceae</taxon>
        <taxon>Pseudofrankia</taxon>
    </lineage>
</organism>
<keyword evidence="2" id="KW-1185">Reference proteome</keyword>
<sequence length="180" mass="19880">MKLVGGRPQGLTLGHNERVSDIAWDDVHIDFDPDVNGVLPDVVIESAGIDDWQAVLDFVNARGWAYDYGDEAGNRLVLPTAQQFFARRDRGTPLAVWPGPGMRVNFWSLDEGTIDADVDLRELQGQEPLDQLCDLIRALGQLLRKPVVMLAEGCGPPRYPILAYDVEADRVVVLARSTAD</sequence>
<reference evidence="1 2" key="1">
    <citation type="submission" date="2010-10" db="EMBL/GenBank/DDBJ databases">
        <title>Complete sequence of Frankia sp. EuI1c.</title>
        <authorList>
            <consortium name="US DOE Joint Genome Institute"/>
            <person name="Lucas S."/>
            <person name="Copeland A."/>
            <person name="Lapidus A."/>
            <person name="Cheng J.-F."/>
            <person name="Bruce D."/>
            <person name="Goodwin L."/>
            <person name="Pitluck S."/>
            <person name="Chertkov O."/>
            <person name="Detter J.C."/>
            <person name="Han C."/>
            <person name="Tapia R."/>
            <person name="Land M."/>
            <person name="Hauser L."/>
            <person name="Jeffries C."/>
            <person name="Kyrpides N."/>
            <person name="Ivanova N."/>
            <person name="Mikhailova N."/>
            <person name="Beauchemin N."/>
            <person name="Sen A."/>
            <person name="Sur S.A."/>
            <person name="Gtari M."/>
            <person name="Wall L."/>
            <person name="Tisa L."/>
            <person name="Woyke T."/>
        </authorList>
    </citation>
    <scope>NUCLEOTIDE SEQUENCE [LARGE SCALE GENOMIC DNA]</scope>
    <source>
        <strain evidence="2">DSM 45817 / CECT 9037 / EuI1c</strain>
    </source>
</reference>
<dbReference type="InParanoid" id="E3J686"/>